<evidence type="ECO:0000313" key="11">
    <source>
        <dbReference type="EMBL" id="QPZ37769.1"/>
    </source>
</evidence>
<feature type="transmembrane region" description="Helical" evidence="9">
    <location>
        <begin position="47"/>
        <end position="68"/>
    </location>
</feature>
<feature type="transmembrane region" description="Helical" evidence="9">
    <location>
        <begin position="18"/>
        <end position="41"/>
    </location>
</feature>
<feature type="transmembrane region" description="Helical" evidence="9">
    <location>
        <begin position="103"/>
        <end position="131"/>
    </location>
</feature>
<dbReference type="PANTHER" id="PTHR24421">
    <property type="entry name" value="NITRATE/NITRITE SENSOR PROTEIN NARX-RELATED"/>
    <property type="match status" value="1"/>
</dbReference>
<keyword evidence="9" id="KW-0812">Transmembrane</keyword>
<evidence type="ECO:0000256" key="4">
    <source>
        <dbReference type="ARBA" id="ARBA00022679"/>
    </source>
</evidence>
<name>A0ABX6YG48_9MICO</name>
<dbReference type="Gene3D" id="1.20.5.1930">
    <property type="match status" value="1"/>
</dbReference>
<keyword evidence="9" id="KW-1133">Transmembrane helix</keyword>
<dbReference type="RefSeq" id="WP_166991323.1">
    <property type="nucleotide sequence ID" value="NZ_CP061169.1"/>
</dbReference>
<keyword evidence="12" id="KW-1185">Reference proteome</keyword>
<feature type="domain" description="Signal transduction histidine kinase subgroup 3 dimerisation and phosphoacceptor" evidence="10">
    <location>
        <begin position="210"/>
        <end position="274"/>
    </location>
</feature>
<dbReference type="Pfam" id="PF07730">
    <property type="entry name" value="HisKA_3"/>
    <property type="match status" value="1"/>
</dbReference>
<dbReference type="Proteomes" id="UP000662814">
    <property type="component" value="Chromosome"/>
</dbReference>
<evidence type="ECO:0000256" key="2">
    <source>
        <dbReference type="ARBA" id="ARBA00012438"/>
    </source>
</evidence>
<proteinExistence type="predicted"/>
<keyword evidence="3" id="KW-0597">Phosphoprotein</keyword>
<dbReference type="InterPro" id="IPR011712">
    <property type="entry name" value="Sig_transdc_His_kin_sub3_dim/P"/>
</dbReference>
<dbReference type="EC" id="2.7.13.3" evidence="2"/>
<keyword evidence="9" id="KW-0472">Membrane</keyword>
<keyword evidence="8" id="KW-0902">Two-component regulatory system</keyword>
<accession>A0ABX6YG48</accession>
<reference evidence="11 12" key="1">
    <citation type="submission" date="2020-12" db="EMBL/GenBank/DDBJ databases">
        <title>Microbacterium sp. HY060.</title>
        <authorList>
            <person name="Zhou J."/>
        </authorList>
    </citation>
    <scope>NUCLEOTIDE SEQUENCE [LARGE SCALE GENOMIC DNA]</scope>
    <source>
        <strain evidence="11 12">HY60</strain>
    </source>
</reference>
<dbReference type="CDD" id="cd16917">
    <property type="entry name" value="HATPase_UhpB-NarQ-NarX-like"/>
    <property type="match status" value="1"/>
</dbReference>
<evidence type="ECO:0000313" key="12">
    <source>
        <dbReference type="Proteomes" id="UP000662814"/>
    </source>
</evidence>
<keyword evidence="5" id="KW-0547">Nucleotide-binding</keyword>
<gene>
    <name evidence="11" type="ORF">HCR76_13235</name>
</gene>
<protein>
    <recommendedName>
        <fullName evidence="2">histidine kinase</fullName>
        <ecNumber evidence="2">2.7.13.3</ecNumber>
    </recommendedName>
</protein>
<dbReference type="InterPro" id="IPR050482">
    <property type="entry name" value="Sensor_HK_TwoCompSys"/>
</dbReference>
<dbReference type="PANTHER" id="PTHR24421:SF10">
    <property type="entry name" value="NITRATE_NITRITE SENSOR PROTEIN NARQ"/>
    <property type="match status" value="1"/>
</dbReference>
<dbReference type="EMBL" id="CP061169">
    <property type="protein sequence ID" value="QPZ37769.1"/>
    <property type="molecule type" value="Genomic_DNA"/>
</dbReference>
<evidence type="ECO:0000256" key="8">
    <source>
        <dbReference type="ARBA" id="ARBA00023012"/>
    </source>
</evidence>
<evidence type="ECO:0000256" key="7">
    <source>
        <dbReference type="ARBA" id="ARBA00022840"/>
    </source>
</evidence>
<evidence type="ECO:0000256" key="6">
    <source>
        <dbReference type="ARBA" id="ARBA00022777"/>
    </source>
</evidence>
<evidence type="ECO:0000259" key="10">
    <source>
        <dbReference type="Pfam" id="PF07730"/>
    </source>
</evidence>
<sequence>MTGHSKVASLVGAAWRRLLVLLIGGLVAIPYGAILIWGVALWTGDDIAWYARWSSIAVAALLIVPATLPVTRALERTVASQLLDSVVAEPRARATFADTARGALFFAGHIASGGILIVGVAFVFPLLAVLIGDALGDKETGAELMRDAFAVSVVDHATALVLCAVASVLIVAFTIGAGYLLPWYATLLLGPSRDEQRARDAEEASATRRRGALARDVHDSVGHALTVTTMQAIVARRTMESDSDAARAALSEIERVSRSAVAELDYVLSVLRDREAARDDHAPNRRTLGDVALLAEETRAAGFSVELCLDGDPERLPASLGREAYRVVQEGVTNALRYSATPCITIEIVVGRDQLSIRIDNDTEAIRVIDGRGLTGLRERVSVLGGECQIDVSDGRWRLAATLPTHGPAGGAA</sequence>
<dbReference type="InterPro" id="IPR036890">
    <property type="entry name" value="HATPase_C_sf"/>
</dbReference>
<keyword evidence="4" id="KW-0808">Transferase</keyword>
<keyword evidence="6" id="KW-0418">Kinase</keyword>
<evidence type="ECO:0000256" key="5">
    <source>
        <dbReference type="ARBA" id="ARBA00022741"/>
    </source>
</evidence>
<dbReference type="SUPFAM" id="SSF55874">
    <property type="entry name" value="ATPase domain of HSP90 chaperone/DNA topoisomerase II/histidine kinase"/>
    <property type="match status" value="1"/>
</dbReference>
<evidence type="ECO:0000256" key="9">
    <source>
        <dbReference type="SAM" id="Phobius"/>
    </source>
</evidence>
<keyword evidence="7" id="KW-0067">ATP-binding</keyword>
<feature type="transmembrane region" description="Helical" evidence="9">
    <location>
        <begin position="159"/>
        <end position="189"/>
    </location>
</feature>
<organism evidence="11 12">
    <name type="scientific">Paramicrobacterium chengjingii</name>
    <dbReference type="NCBI Taxonomy" id="2769067"/>
    <lineage>
        <taxon>Bacteria</taxon>
        <taxon>Bacillati</taxon>
        <taxon>Actinomycetota</taxon>
        <taxon>Actinomycetes</taxon>
        <taxon>Micrococcales</taxon>
        <taxon>Microbacteriaceae</taxon>
        <taxon>Paramicrobacterium</taxon>
    </lineage>
</organism>
<evidence type="ECO:0000256" key="3">
    <source>
        <dbReference type="ARBA" id="ARBA00022553"/>
    </source>
</evidence>
<dbReference type="Gene3D" id="3.30.565.10">
    <property type="entry name" value="Histidine kinase-like ATPase, C-terminal domain"/>
    <property type="match status" value="1"/>
</dbReference>
<comment type="catalytic activity">
    <reaction evidence="1">
        <text>ATP + protein L-histidine = ADP + protein N-phospho-L-histidine.</text>
        <dbReference type="EC" id="2.7.13.3"/>
    </reaction>
</comment>
<evidence type="ECO:0000256" key="1">
    <source>
        <dbReference type="ARBA" id="ARBA00000085"/>
    </source>
</evidence>